<keyword evidence="8" id="KW-0496">Mitochondrion</keyword>
<evidence type="ECO:0000256" key="7">
    <source>
        <dbReference type="ARBA" id="ARBA00044632"/>
    </source>
</evidence>
<comment type="function">
    <text evidence="8">Bifunctional DNA N-glycosylase with associated apurinic/apyrimidinic (AP) lyase function that catalyzes the first step in base excision repair (BER), the primary repair pathway for the repair of oxidative DNA damage. The DNA N-glycosylase activity releases the damaged DNA base from DNA by cleaving the N-glycosidic bond, leaving an AP site. The AP lyase activity cleaves the phosphodiester bond 3' to the AP site by a beta-elimination. Primarily recognizes and repairs oxidative base damage of pyrimidines.</text>
</comment>
<dbReference type="SUPFAM" id="SSF48150">
    <property type="entry name" value="DNA-glycosylase"/>
    <property type="match status" value="1"/>
</dbReference>
<dbReference type="Pfam" id="PF00633">
    <property type="entry name" value="HHH"/>
    <property type="match status" value="1"/>
</dbReference>
<evidence type="ECO:0000256" key="2">
    <source>
        <dbReference type="ARBA" id="ARBA00022763"/>
    </source>
</evidence>
<evidence type="ECO:0000313" key="12">
    <source>
        <dbReference type="Proteomes" id="UP000770015"/>
    </source>
</evidence>
<comment type="caution">
    <text evidence="8">Lacks conserved residue(s) required for the propagation of feature annotation.</text>
</comment>
<dbReference type="SMART" id="SM00478">
    <property type="entry name" value="ENDO3c"/>
    <property type="match status" value="1"/>
</dbReference>
<dbReference type="PROSITE" id="PS01155">
    <property type="entry name" value="ENDONUCLEASE_III_2"/>
    <property type="match status" value="1"/>
</dbReference>
<feature type="domain" description="HhH-GPD" evidence="10">
    <location>
        <begin position="194"/>
        <end position="352"/>
    </location>
</feature>
<name>A0A9P8VM77_9PEZI</name>
<dbReference type="HAMAP" id="MF_03183">
    <property type="entry name" value="Endonuclease_III_Nth"/>
    <property type="match status" value="1"/>
</dbReference>
<keyword evidence="12" id="KW-1185">Reference proteome</keyword>
<dbReference type="InterPro" id="IPR004036">
    <property type="entry name" value="Endonuclease-III-like_CS2"/>
</dbReference>
<dbReference type="PANTHER" id="PTHR43286">
    <property type="entry name" value="ENDONUCLEASE III-LIKE PROTEIN 1"/>
    <property type="match status" value="1"/>
</dbReference>
<gene>
    <name evidence="8" type="primary">NTH1</name>
    <name evidence="11" type="ORF">F5X68DRAFT_1475</name>
</gene>
<evidence type="ECO:0000256" key="1">
    <source>
        <dbReference type="ARBA" id="ARBA00008343"/>
    </source>
</evidence>
<keyword evidence="5 8" id="KW-0456">Lyase</keyword>
<evidence type="ECO:0000313" key="11">
    <source>
        <dbReference type="EMBL" id="KAH6697017.1"/>
    </source>
</evidence>
<dbReference type="GO" id="GO:0003677">
    <property type="term" value="F:DNA binding"/>
    <property type="evidence" value="ECO:0007669"/>
    <property type="project" value="UniProtKB-UniRule"/>
</dbReference>
<organism evidence="11 12">
    <name type="scientific">Plectosphaerella plurivora</name>
    <dbReference type="NCBI Taxonomy" id="936078"/>
    <lineage>
        <taxon>Eukaryota</taxon>
        <taxon>Fungi</taxon>
        <taxon>Dikarya</taxon>
        <taxon>Ascomycota</taxon>
        <taxon>Pezizomycotina</taxon>
        <taxon>Sordariomycetes</taxon>
        <taxon>Hypocreomycetidae</taxon>
        <taxon>Glomerellales</taxon>
        <taxon>Plectosphaerellaceae</taxon>
        <taxon>Plectosphaerella</taxon>
    </lineage>
</organism>
<dbReference type="GO" id="GO:0005739">
    <property type="term" value="C:mitochondrion"/>
    <property type="evidence" value="ECO:0007669"/>
    <property type="project" value="UniProtKB-SubCell"/>
</dbReference>
<dbReference type="AlphaFoldDB" id="A0A9P8VM77"/>
<dbReference type="GO" id="GO:0006289">
    <property type="term" value="P:nucleotide-excision repair"/>
    <property type="evidence" value="ECO:0007669"/>
    <property type="project" value="TreeGrafter"/>
</dbReference>
<feature type="region of interest" description="Disordered" evidence="9">
    <location>
        <begin position="461"/>
        <end position="497"/>
    </location>
</feature>
<feature type="region of interest" description="Disordered" evidence="9">
    <location>
        <begin position="44"/>
        <end position="98"/>
    </location>
</feature>
<dbReference type="InterPro" id="IPR030841">
    <property type="entry name" value="NTH1"/>
</dbReference>
<evidence type="ECO:0000256" key="9">
    <source>
        <dbReference type="SAM" id="MobiDB-lite"/>
    </source>
</evidence>
<evidence type="ECO:0000256" key="4">
    <source>
        <dbReference type="ARBA" id="ARBA00023204"/>
    </source>
</evidence>
<evidence type="ECO:0000256" key="6">
    <source>
        <dbReference type="ARBA" id="ARBA00023295"/>
    </source>
</evidence>
<keyword evidence="3 8" id="KW-0378">Hydrolase</keyword>
<keyword evidence="4 8" id="KW-0234">DNA repair</keyword>
<keyword evidence="6 8" id="KW-0326">Glycosidase</keyword>
<comment type="subcellular location">
    <subcellularLocation>
        <location evidence="8">Nucleus</location>
    </subcellularLocation>
    <subcellularLocation>
        <location evidence="8">Mitochondrion</location>
    </subcellularLocation>
</comment>
<feature type="region of interest" description="Disordered" evidence="9">
    <location>
        <begin position="502"/>
        <end position="521"/>
    </location>
</feature>
<protein>
    <recommendedName>
        <fullName evidence="8">Endonuclease III homolog</fullName>
        <ecNumber evidence="8">3.2.2.-</ecNumber>
        <ecNumber evidence="8">4.2.99.18</ecNumber>
    </recommendedName>
    <alternativeName>
        <fullName evidence="8">Bifunctional DNA N-glycosylase/DNA-(apurinic or apyrimidinic site) lyase</fullName>
        <shortName evidence="8">DNA glycosylase/AP lyase</shortName>
    </alternativeName>
</protein>
<dbReference type="PANTHER" id="PTHR43286:SF1">
    <property type="entry name" value="ENDONUCLEASE III-LIKE PROTEIN 1"/>
    <property type="match status" value="1"/>
</dbReference>
<dbReference type="InterPro" id="IPR000445">
    <property type="entry name" value="HhH_motif"/>
</dbReference>
<evidence type="ECO:0000256" key="5">
    <source>
        <dbReference type="ARBA" id="ARBA00023239"/>
    </source>
</evidence>
<comment type="catalytic activity">
    <reaction evidence="7 8">
        <text>2'-deoxyribonucleotide-(2'-deoxyribose 5'-phosphate)-2'-deoxyribonucleotide-DNA = a 3'-end 2'-deoxyribonucleotide-(2,3-dehydro-2,3-deoxyribose 5'-phosphate)-DNA + a 5'-end 5'-phospho-2'-deoxyribonucleoside-DNA + H(+)</text>
        <dbReference type="Rhea" id="RHEA:66592"/>
        <dbReference type="Rhea" id="RHEA-COMP:13180"/>
        <dbReference type="Rhea" id="RHEA-COMP:16897"/>
        <dbReference type="Rhea" id="RHEA-COMP:17067"/>
        <dbReference type="ChEBI" id="CHEBI:15378"/>
        <dbReference type="ChEBI" id="CHEBI:136412"/>
        <dbReference type="ChEBI" id="CHEBI:157695"/>
        <dbReference type="ChEBI" id="CHEBI:167181"/>
        <dbReference type="EC" id="4.2.99.18"/>
    </reaction>
</comment>
<keyword evidence="8" id="KW-0539">Nucleus</keyword>
<evidence type="ECO:0000256" key="3">
    <source>
        <dbReference type="ARBA" id="ARBA00022801"/>
    </source>
</evidence>
<accession>A0A9P8VM77</accession>
<dbReference type="InterPro" id="IPR023170">
    <property type="entry name" value="HhH_base_excis_C"/>
</dbReference>
<comment type="similarity">
    <text evidence="1 8">Belongs to the Nth/MutY family.</text>
</comment>
<dbReference type="OrthoDB" id="2099276at2759"/>
<comment type="caution">
    <text evidence="11">The sequence shown here is derived from an EMBL/GenBank/DDBJ whole genome shotgun (WGS) entry which is preliminary data.</text>
</comment>
<dbReference type="GO" id="GO:0140078">
    <property type="term" value="F:class I DNA-(apurinic or apyrimidinic site) endonuclease activity"/>
    <property type="evidence" value="ECO:0007669"/>
    <property type="project" value="UniProtKB-EC"/>
</dbReference>
<dbReference type="Pfam" id="PF00730">
    <property type="entry name" value="HhH-GPD"/>
    <property type="match status" value="1"/>
</dbReference>
<feature type="compositionally biased region" description="Basic and acidic residues" evidence="9">
    <location>
        <begin position="72"/>
        <end position="93"/>
    </location>
</feature>
<dbReference type="Proteomes" id="UP000770015">
    <property type="component" value="Unassembled WGS sequence"/>
</dbReference>
<dbReference type="GO" id="GO:0005634">
    <property type="term" value="C:nucleus"/>
    <property type="evidence" value="ECO:0007669"/>
    <property type="project" value="UniProtKB-SubCell"/>
</dbReference>
<dbReference type="GO" id="GO:0006285">
    <property type="term" value="P:base-excision repair, AP site formation"/>
    <property type="evidence" value="ECO:0007669"/>
    <property type="project" value="UniProtKB-UniRule"/>
</dbReference>
<dbReference type="FunFam" id="1.10.340.30:FF:000014">
    <property type="entry name" value="Endonuclease III homolog"/>
    <property type="match status" value="1"/>
</dbReference>
<feature type="compositionally biased region" description="Basic and acidic residues" evidence="9">
    <location>
        <begin position="539"/>
        <end position="553"/>
    </location>
</feature>
<feature type="compositionally biased region" description="Basic and acidic residues" evidence="9">
    <location>
        <begin position="561"/>
        <end position="575"/>
    </location>
</feature>
<dbReference type="EMBL" id="JAGSXJ010000001">
    <property type="protein sequence ID" value="KAH6697017.1"/>
    <property type="molecule type" value="Genomic_DNA"/>
</dbReference>
<feature type="region of interest" description="Disordered" evidence="9">
    <location>
        <begin position="526"/>
        <end position="575"/>
    </location>
</feature>
<dbReference type="Gene3D" id="1.10.1670.10">
    <property type="entry name" value="Helix-hairpin-Helix base-excision DNA repair enzymes (C-terminal)"/>
    <property type="match status" value="1"/>
</dbReference>
<dbReference type="InterPro" id="IPR003265">
    <property type="entry name" value="HhH-GPD_domain"/>
</dbReference>
<reference evidence="11" key="1">
    <citation type="journal article" date="2021" name="Nat. Commun.">
        <title>Genetic determinants of endophytism in the Arabidopsis root mycobiome.</title>
        <authorList>
            <person name="Mesny F."/>
            <person name="Miyauchi S."/>
            <person name="Thiergart T."/>
            <person name="Pickel B."/>
            <person name="Atanasova L."/>
            <person name="Karlsson M."/>
            <person name="Huettel B."/>
            <person name="Barry K.W."/>
            <person name="Haridas S."/>
            <person name="Chen C."/>
            <person name="Bauer D."/>
            <person name="Andreopoulos W."/>
            <person name="Pangilinan J."/>
            <person name="LaButti K."/>
            <person name="Riley R."/>
            <person name="Lipzen A."/>
            <person name="Clum A."/>
            <person name="Drula E."/>
            <person name="Henrissat B."/>
            <person name="Kohler A."/>
            <person name="Grigoriev I.V."/>
            <person name="Martin F.M."/>
            <person name="Hacquard S."/>
        </authorList>
    </citation>
    <scope>NUCLEOTIDE SEQUENCE</scope>
    <source>
        <strain evidence="11">MPI-SDFR-AT-0117</strain>
    </source>
</reference>
<dbReference type="EC" id="3.2.2.-" evidence="8"/>
<keyword evidence="2 8" id="KW-0227">DNA damage</keyword>
<proteinExistence type="inferred from homology"/>
<dbReference type="EC" id="4.2.99.18" evidence="8"/>
<sequence length="575" mass="63025">MRSSRVSRETAALVGRAQLDSMPARRVTRSALARFAYEEPIPDIEDLAGSTPRKRRRVIKEEEDEVAGPSTTRREVKAEVKVKKEETKSRTESPTDIATAVKDDPLPIKTESDATTPARKRRLPARVIRGASPSVLPTVEPPTDWEEMYNLVRRMRLTGAAKDAAVDTMGCDRLFTPDATPRNKRFHILIALMLSSQTKDTVNAVAMNRLHTELPPHSPGAPPGLNVENVLAVDPTLLNTLIRQVGFHNNKTKYIKAAAIILRDNHDSDIPDTIAGLTALPGVGPKMAHLCLSAAWDRTEGIGVDVHVHRITNMWGWHKTATPEATRVALESWLPKDKWREINQLLVGLGQTICPSQAGAKRCGECDLGLRGLCAGADRRKVNEGRIKAEGMEVDVKLEAEAHVEAAPGAVKVEVKTETEVEIKSVGRSETAAVRTKTESVQVKAETSPGTPIIPARRIKVEESSTTPARPTPIKAENSPEMAMRTAPHIKTESSPAVALARVKSEASPGLRTARHRSKVRIKSETFSDAAAPSRTQHIKVEASPVEHTRDNTRLAPTTPPKDEPHEHMTIKKEE</sequence>
<dbReference type="InterPro" id="IPR011257">
    <property type="entry name" value="DNA_glycosylase"/>
</dbReference>
<dbReference type="CDD" id="cd00056">
    <property type="entry name" value="ENDO3c"/>
    <property type="match status" value="1"/>
</dbReference>
<dbReference type="Gene3D" id="1.10.340.30">
    <property type="entry name" value="Hypothetical protein, domain 2"/>
    <property type="match status" value="1"/>
</dbReference>
<evidence type="ECO:0000256" key="8">
    <source>
        <dbReference type="HAMAP-Rule" id="MF_03183"/>
    </source>
</evidence>
<dbReference type="GO" id="GO:0000703">
    <property type="term" value="F:oxidized pyrimidine nucleobase lesion DNA N-glycosylase activity"/>
    <property type="evidence" value="ECO:0007669"/>
    <property type="project" value="UniProtKB-UniRule"/>
</dbReference>
<evidence type="ECO:0000259" key="10">
    <source>
        <dbReference type="SMART" id="SM00478"/>
    </source>
</evidence>